<feature type="region of interest" description="Disordered" evidence="3">
    <location>
        <begin position="425"/>
        <end position="476"/>
    </location>
</feature>
<dbReference type="PROSITE" id="PS50817">
    <property type="entry name" value="INTEIN_N_TER"/>
    <property type="match status" value="1"/>
</dbReference>
<dbReference type="InterPro" id="IPR036844">
    <property type="entry name" value="Hint_dom_sf"/>
</dbReference>
<evidence type="ECO:0000313" key="6">
    <source>
        <dbReference type="Proteomes" id="UP000201613"/>
    </source>
</evidence>
<sequence>MPTYTVGLYDTDPASVFTTGLGSSFVWTGSSDTAGTATITDTEPNNQGWTLDDDNNGAETATANVTVGLAVSTGTNVDAELVWTVRDTVTGEIFEVVQLDVETGAAAGNYTLSEVPLISGRTYEVIAYDSNPDVASNDPVFNYTNYVQADDVVNGTSSADTISTSYTDHDDDGVGGGDDVVLSGDGNDVVLTGGGNDTIEGGGGDDTLYGGDGSDTIYGDNNGGLTDSAEYLNWEAVANDADDVGDGFTQITGEMEVSVSFANNGNNNPTFEIESGTTQYVASGEPFNPTSSIDLFGNGDGATSTTTIDFAAAPGSTYADEVENVQFRINDIDSGAGNHTDIVTVNAYDAFGNPVTVVLTPGGSDTVVGNTITADGNANSPAQADGSVLVEIAGPVSRIEIVYGNGQSGTQAIWLSDIHFDAVAPEDGDDSIEGGSGNDNLFGEAGNDTLDGGSGDDTLIGGDGDDTLIGGTGADSLDGGAGNDEIYVAEGDFADGGDGDDLFVLGNLGEAGSSTITIVGGEGGETNGDTLQLNPEVSYNDIIFTNTNDNAGGLSGTIVMADGTIVNFSEIENIICFTPGTRILTPRGERAIETLCPGDMVITRDHGPQPIRWTGSRTVAGHGRFAPISVSDTVMDGAKRDLLVSPQHRLLFTGYRTELLFGCDEVLVAAKHLIDGVSVRQTPCDSVTYIHIMFDQHEIIYAEGAATESFYAGDAGIAAITDKSRDELFQVFPELRSNIGAYGSAARTCLKAHEAIAMTELRQAALIAA</sequence>
<keyword evidence="2" id="KW-0964">Secreted</keyword>
<organism evidence="5 6">
    <name type="scientific">Flavimaricola marinus</name>
    <dbReference type="NCBI Taxonomy" id="1819565"/>
    <lineage>
        <taxon>Bacteria</taxon>
        <taxon>Pseudomonadati</taxon>
        <taxon>Pseudomonadota</taxon>
        <taxon>Alphaproteobacteria</taxon>
        <taxon>Rhodobacterales</taxon>
        <taxon>Paracoccaceae</taxon>
        <taxon>Flavimaricola</taxon>
    </lineage>
</organism>
<dbReference type="AlphaFoldDB" id="A0A238LKS0"/>
<dbReference type="GO" id="GO:0016539">
    <property type="term" value="P:intein-mediated protein splicing"/>
    <property type="evidence" value="ECO:0007669"/>
    <property type="project" value="InterPro"/>
</dbReference>
<dbReference type="Gene3D" id="2.170.16.10">
    <property type="entry name" value="Hedgehog/Intein (Hint) domain"/>
    <property type="match status" value="1"/>
</dbReference>
<dbReference type="PANTHER" id="PTHR38340">
    <property type="entry name" value="S-LAYER PROTEIN"/>
    <property type="match status" value="1"/>
</dbReference>
<evidence type="ECO:0000256" key="1">
    <source>
        <dbReference type="ARBA" id="ARBA00004613"/>
    </source>
</evidence>
<dbReference type="Pfam" id="PF13403">
    <property type="entry name" value="Hint_2"/>
    <property type="match status" value="1"/>
</dbReference>
<dbReference type="GO" id="GO:0005509">
    <property type="term" value="F:calcium ion binding"/>
    <property type="evidence" value="ECO:0007669"/>
    <property type="project" value="InterPro"/>
</dbReference>
<dbReference type="InterPro" id="IPR001343">
    <property type="entry name" value="Hemolysn_Ca-bd"/>
</dbReference>
<dbReference type="SUPFAM" id="SSF51120">
    <property type="entry name" value="beta-Roll"/>
    <property type="match status" value="2"/>
</dbReference>
<dbReference type="Gene3D" id="2.150.10.10">
    <property type="entry name" value="Serralysin-like metalloprotease, C-terminal"/>
    <property type="match status" value="2"/>
</dbReference>
<dbReference type="InterPro" id="IPR018511">
    <property type="entry name" value="Hemolysin-typ_Ca-bd_CS"/>
</dbReference>
<feature type="compositionally biased region" description="Low complexity" evidence="3">
    <location>
        <begin position="448"/>
        <end position="460"/>
    </location>
</feature>
<gene>
    <name evidence="5" type="primary">hlyA_4</name>
    <name evidence="5" type="ORF">LOM8899_04159</name>
</gene>
<accession>A0A238LKS0</accession>
<dbReference type="PRINTS" id="PR00313">
    <property type="entry name" value="CABNDNGRPT"/>
</dbReference>
<dbReference type="InterPro" id="IPR028992">
    <property type="entry name" value="Hedgehog/Intein_dom"/>
</dbReference>
<comment type="subcellular location">
    <subcellularLocation>
        <location evidence="1">Secreted</location>
    </subcellularLocation>
</comment>
<dbReference type="PROSITE" id="PS00330">
    <property type="entry name" value="HEMOLYSIN_CALCIUM"/>
    <property type="match status" value="4"/>
</dbReference>
<dbReference type="InterPro" id="IPR006141">
    <property type="entry name" value="Intein_N"/>
</dbReference>
<evidence type="ECO:0000256" key="3">
    <source>
        <dbReference type="SAM" id="MobiDB-lite"/>
    </source>
</evidence>
<proteinExistence type="predicted"/>
<dbReference type="InterPro" id="IPR011049">
    <property type="entry name" value="Serralysin-like_metalloprot_C"/>
</dbReference>
<dbReference type="Pfam" id="PF00353">
    <property type="entry name" value="HemolysinCabind"/>
    <property type="match status" value="4"/>
</dbReference>
<dbReference type="Proteomes" id="UP000201613">
    <property type="component" value="Unassembled WGS sequence"/>
</dbReference>
<reference evidence="5 6" key="1">
    <citation type="submission" date="2017-05" db="EMBL/GenBank/DDBJ databases">
        <authorList>
            <person name="Song R."/>
            <person name="Chenine A.L."/>
            <person name="Ruprecht R.M."/>
        </authorList>
    </citation>
    <scope>NUCLEOTIDE SEQUENCE [LARGE SCALE GENOMIC DNA]</scope>
    <source>
        <strain evidence="5 6">CECT 8899</strain>
    </source>
</reference>
<dbReference type="GO" id="GO:0005576">
    <property type="term" value="C:extracellular region"/>
    <property type="evidence" value="ECO:0007669"/>
    <property type="project" value="UniProtKB-SubCell"/>
</dbReference>
<dbReference type="PANTHER" id="PTHR38340:SF1">
    <property type="entry name" value="S-LAYER PROTEIN"/>
    <property type="match status" value="1"/>
</dbReference>
<dbReference type="OrthoDB" id="6305173at2"/>
<dbReference type="InterPro" id="IPR050557">
    <property type="entry name" value="RTX_toxin/Mannuronan_C5-epim"/>
</dbReference>
<evidence type="ECO:0000313" key="5">
    <source>
        <dbReference type="EMBL" id="SMY09985.1"/>
    </source>
</evidence>
<feature type="domain" description="Hedgehog/Intein (Hint)" evidence="4">
    <location>
        <begin position="575"/>
        <end position="713"/>
    </location>
</feature>
<evidence type="ECO:0000259" key="4">
    <source>
        <dbReference type="Pfam" id="PF13403"/>
    </source>
</evidence>
<evidence type="ECO:0000256" key="2">
    <source>
        <dbReference type="ARBA" id="ARBA00022525"/>
    </source>
</evidence>
<protein>
    <submittedName>
        <fullName evidence="5">Hemolysin, chromosomal</fullName>
    </submittedName>
</protein>
<keyword evidence="6" id="KW-1185">Reference proteome</keyword>
<dbReference type="EMBL" id="FXZK01000015">
    <property type="protein sequence ID" value="SMY09985.1"/>
    <property type="molecule type" value="Genomic_DNA"/>
</dbReference>
<dbReference type="RefSeq" id="WP_093994156.1">
    <property type="nucleotide sequence ID" value="NZ_FXZK01000015.1"/>
</dbReference>
<name>A0A238LKS0_9RHOB</name>
<dbReference type="SUPFAM" id="SSF51294">
    <property type="entry name" value="Hedgehog/intein (Hint) domain"/>
    <property type="match status" value="1"/>
</dbReference>